<dbReference type="EMBL" id="CP018099">
    <property type="protein sequence ID" value="APF19411.1"/>
    <property type="molecule type" value="Genomic_DNA"/>
</dbReference>
<dbReference type="AlphaFoldDB" id="A0A1J1C9N9"/>
<name>A0A1J1C9N9_CALAY</name>
<evidence type="ECO:0000313" key="1">
    <source>
        <dbReference type="EMBL" id="APF19411.1"/>
    </source>
</evidence>
<evidence type="ECO:0000313" key="2">
    <source>
        <dbReference type="Proteomes" id="UP000183868"/>
    </source>
</evidence>
<dbReference type="Proteomes" id="UP000183868">
    <property type="component" value="Chromosome"/>
</dbReference>
<protein>
    <submittedName>
        <fullName evidence="1">Uncharacterized protein</fullName>
    </submittedName>
</protein>
<reference evidence="1 2" key="1">
    <citation type="submission" date="2016-11" db="EMBL/GenBank/DDBJ databases">
        <title>Genomic analysis of Caldithrix abyssi and proposal of a novel bacterial phylum Caldithrichaeota.</title>
        <authorList>
            <person name="Kublanov I."/>
            <person name="Sigalova O."/>
            <person name="Gavrilov S."/>
            <person name="Lebedinsky A."/>
            <person name="Ivanova N."/>
            <person name="Daum C."/>
            <person name="Reddy T."/>
            <person name="Klenk H.P."/>
            <person name="Goker M."/>
            <person name="Reva O."/>
            <person name="Miroshnichenko M."/>
            <person name="Kyprides N."/>
            <person name="Woyke T."/>
            <person name="Gelfand M."/>
        </authorList>
    </citation>
    <scope>NUCLEOTIDE SEQUENCE [LARGE SCALE GENOMIC DNA]</scope>
    <source>
        <strain evidence="1 2">LF13</strain>
    </source>
</reference>
<accession>A0A1J1C9N9</accession>
<organism evidence="1 2">
    <name type="scientific">Caldithrix abyssi DSM 13497</name>
    <dbReference type="NCBI Taxonomy" id="880073"/>
    <lineage>
        <taxon>Bacteria</taxon>
        <taxon>Pseudomonadati</taxon>
        <taxon>Calditrichota</taxon>
        <taxon>Calditrichia</taxon>
        <taxon>Calditrichales</taxon>
        <taxon>Calditrichaceae</taxon>
        <taxon>Caldithrix</taxon>
    </lineage>
</organism>
<proteinExistence type="predicted"/>
<gene>
    <name evidence="1" type="ORF">Cabys_2663</name>
</gene>
<dbReference type="KEGG" id="caby:Cabys_2663"/>
<sequence length="38" mass="4510">MFYLKAIFFQRCIVQEILRPYKFGHSSFILIEEDRGGG</sequence>